<organism evidence="3 4">
    <name type="scientific">Halobacteriovorax marinus (strain ATCC BAA-682 / DSM 15412 / SJ)</name>
    <name type="common">Bacteriovorax marinus</name>
    <dbReference type="NCBI Taxonomy" id="862908"/>
    <lineage>
        <taxon>Bacteria</taxon>
        <taxon>Pseudomonadati</taxon>
        <taxon>Bdellovibrionota</taxon>
        <taxon>Bacteriovoracia</taxon>
        <taxon>Bacteriovoracales</taxon>
        <taxon>Halobacteriovoraceae</taxon>
        <taxon>Halobacteriovorax</taxon>
    </lineage>
</organism>
<dbReference type="eggNOG" id="COG2353">
    <property type="taxonomic scope" value="Bacteria"/>
</dbReference>
<reference evidence="4" key="1">
    <citation type="journal article" date="2013" name="ISME J.">
        <title>A small predatory core genome in the divergent marine Bacteriovorax marinus SJ and the terrestrial Bdellovibrio bacteriovorus.</title>
        <authorList>
            <person name="Crossman L.C."/>
            <person name="Chen H."/>
            <person name="Cerdeno-Tarraga A.M."/>
            <person name="Brooks K."/>
            <person name="Quail M.A."/>
            <person name="Pineiro S.A."/>
            <person name="Hobley L."/>
            <person name="Sockett R.E."/>
            <person name="Bentley S.D."/>
            <person name="Parkhill J."/>
            <person name="Williams H.N."/>
            <person name="Stine O.C."/>
        </authorList>
    </citation>
    <scope>NUCLEOTIDE SEQUENCE [LARGE SCALE GENOMIC DNA]</scope>
    <source>
        <strain evidence="4">ATCC BAA-682 / DSM 15412 / SJ</strain>
    </source>
</reference>
<dbReference type="OrthoDB" id="5292899at2"/>
<dbReference type="RefSeq" id="WP_014245042.1">
    <property type="nucleotide sequence ID" value="NC_016620.1"/>
</dbReference>
<dbReference type="Proteomes" id="UP000008963">
    <property type="component" value="Chromosome"/>
</dbReference>
<dbReference type="Pfam" id="PF04264">
    <property type="entry name" value="YceI"/>
    <property type="match status" value="1"/>
</dbReference>
<dbReference type="STRING" id="862908.BMS_2473"/>
<dbReference type="PATRIC" id="fig|862908.3.peg.2358"/>
<keyword evidence="4" id="KW-1185">Reference proteome</keyword>
<evidence type="ECO:0000259" key="2">
    <source>
        <dbReference type="Pfam" id="PF04264"/>
    </source>
</evidence>
<feature type="signal peptide" evidence="1">
    <location>
        <begin position="1"/>
        <end position="16"/>
    </location>
</feature>
<dbReference type="InterPro" id="IPR007372">
    <property type="entry name" value="Lipid/polyisoprenoid-bd_YceI"/>
</dbReference>
<evidence type="ECO:0000256" key="1">
    <source>
        <dbReference type="SAM" id="SignalP"/>
    </source>
</evidence>
<gene>
    <name evidence="3" type="ordered locus">BMS_2473</name>
</gene>
<feature type="domain" description="Lipid/polyisoprenoid-binding YceI-like" evidence="2">
    <location>
        <begin position="25"/>
        <end position="174"/>
    </location>
</feature>
<dbReference type="InterPro" id="IPR036761">
    <property type="entry name" value="TTHA0802/YceI-like_sf"/>
</dbReference>
<keyword evidence="1" id="KW-0732">Signal</keyword>
<feature type="chain" id="PRO_5003154763" evidence="1">
    <location>
        <begin position="17"/>
        <end position="179"/>
    </location>
</feature>
<accession>E1X5E4</accession>
<proteinExistence type="predicted"/>
<dbReference type="HOGENOM" id="CLU_114025_0_0_7"/>
<protein>
    <submittedName>
        <fullName evidence="3">Periplasmic protein</fullName>
    </submittedName>
</protein>
<dbReference type="EMBL" id="FQ312005">
    <property type="protein sequence ID" value="CBW27265.1"/>
    <property type="molecule type" value="Genomic_DNA"/>
</dbReference>
<evidence type="ECO:0000313" key="4">
    <source>
        <dbReference type="Proteomes" id="UP000008963"/>
    </source>
</evidence>
<sequence>MKFILSLFLFTSIAQAACFKDATIGWSAYKTPAKAAVGGTFKGVSFTSNKSEDIKEILTGATFNLDASTVFTKDKGRDAKIAKFFFSTLEGGSKITGVVKKVSGKVITVAITMNAKTVDVPLSYDYKNGKLSAKGVVDVFDFAMSDELSALNKACAALHQGKTWNDVAVNLEANFGKCN</sequence>
<dbReference type="AlphaFoldDB" id="E1X5E4"/>
<dbReference type="Gene3D" id="2.40.128.110">
    <property type="entry name" value="Lipid/polyisoprenoid-binding, YceI-like"/>
    <property type="match status" value="1"/>
</dbReference>
<name>E1X5E4_HALMS</name>
<evidence type="ECO:0000313" key="3">
    <source>
        <dbReference type="EMBL" id="CBW27265.1"/>
    </source>
</evidence>
<dbReference type="KEGG" id="bmx:BMS_2473"/>